<dbReference type="GO" id="GO:0043571">
    <property type="term" value="P:maintenance of CRISPR repeat elements"/>
    <property type="evidence" value="ECO:0007669"/>
    <property type="project" value="UniProtKB-UniRule"/>
</dbReference>
<keyword evidence="6 9" id="KW-0378">Hydrolase</keyword>
<evidence type="ECO:0000256" key="8">
    <source>
        <dbReference type="ARBA" id="ARBA00023118"/>
    </source>
</evidence>
<comment type="cofactor">
    <cofactor evidence="1 9">
        <name>Mg(2+)</name>
        <dbReference type="ChEBI" id="CHEBI:18420"/>
    </cofactor>
</comment>
<evidence type="ECO:0000313" key="10">
    <source>
        <dbReference type="EMBL" id="HIV00261.1"/>
    </source>
</evidence>
<dbReference type="EMBL" id="DVOH01000028">
    <property type="protein sequence ID" value="HIV00261.1"/>
    <property type="molecule type" value="Genomic_DNA"/>
</dbReference>
<dbReference type="AlphaFoldDB" id="A0A9D1NC94"/>
<sequence>MNYRFMRLMVLFDLPMQTDKDRREYSRFRHFLLENGFIMMQKSVYTKLVVNNVSSRALKDRVRSHLPPEGLVELLEITENQFGRIEYLVGEGQKTVLDTMDRLVEL</sequence>
<keyword evidence="7 9" id="KW-0460">Magnesium</keyword>
<keyword evidence="5 9" id="KW-0255">Endonuclease</keyword>
<dbReference type="SUPFAM" id="SSF143430">
    <property type="entry name" value="TTP0101/SSO1404-like"/>
    <property type="match status" value="1"/>
</dbReference>
<comment type="function">
    <text evidence="9">CRISPR (clustered regularly interspaced short palindromic repeat), is an adaptive immune system that provides protection against mobile genetic elements (viruses, transposable elements and conjugative plasmids). CRISPR clusters contain sequences complementary to antecedent mobile elements and target invading nucleic acids. CRISPR clusters are transcribed and processed into CRISPR RNA (crRNA). Functions as a ssRNA-specific endoribonuclease. Involved in the integration of spacer DNA into the CRISPR cassette.</text>
</comment>
<keyword evidence="3 9" id="KW-0540">Nuclease</keyword>
<feature type="binding site" evidence="9">
    <location>
        <position position="13"/>
    </location>
    <ligand>
        <name>Mg(2+)</name>
        <dbReference type="ChEBI" id="CHEBI:18420"/>
        <note>catalytic</note>
    </ligand>
</feature>
<evidence type="ECO:0000256" key="4">
    <source>
        <dbReference type="ARBA" id="ARBA00022723"/>
    </source>
</evidence>
<keyword evidence="4 9" id="KW-0479">Metal-binding</keyword>
<dbReference type="NCBIfam" id="TIGR01573">
    <property type="entry name" value="cas2"/>
    <property type="match status" value="1"/>
</dbReference>
<gene>
    <name evidence="9 10" type="primary">cas2</name>
    <name evidence="10" type="ORF">IAB14_03995</name>
</gene>
<evidence type="ECO:0000256" key="5">
    <source>
        <dbReference type="ARBA" id="ARBA00022759"/>
    </source>
</evidence>
<organism evidence="10 11">
    <name type="scientific">Candidatus Stercoripulliclostridium merdipullorum</name>
    <dbReference type="NCBI Taxonomy" id="2840952"/>
    <lineage>
        <taxon>Bacteria</taxon>
        <taxon>Bacillati</taxon>
        <taxon>Bacillota</taxon>
        <taxon>Clostridia</taxon>
        <taxon>Eubacteriales</taxon>
        <taxon>Candidatus Stercoripulliclostridium</taxon>
    </lineage>
</organism>
<comment type="subunit">
    <text evidence="9">Homodimer, forms a heterotetramer with a Cas1 homodimer.</text>
</comment>
<proteinExistence type="inferred from homology"/>
<evidence type="ECO:0000256" key="6">
    <source>
        <dbReference type="ARBA" id="ARBA00022801"/>
    </source>
</evidence>
<evidence type="ECO:0000256" key="1">
    <source>
        <dbReference type="ARBA" id="ARBA00001946"/>
    </source>
</evidence>
<reference evidence="10" key="2">
    <citation type="journal article" date="2021" name="PeerJ">
        <title>Extensive microbial diversity within the chicken gut microbiome revealed by metagenomics and culture.</title>
        <authorList>
            <person name="Gilroy R."/>
            <person name="Ravi A."/>
            <person name="Getino M."/>
            <person name="Pursley I."/>
            <person name="Horton D.L."/>
            <person name="Alikhan N.F."/>
            <person name="Baker D."/>
            <person name="Gharbi K."/>
            <person name="Hall N."/>
            <person name="Watson M."/>
            <person name="Adriaenssens E.M."/>
            <person name="Foster-Nyarko E."/>
            <person name="Jarju S."/>
            <person name="Secka A."/>
            <person name="Antonio M."/>
            <person name="Oren A."/>
            <person name="Chaudhuri R.R."/>
            <person name="La Ragione R."/>
            <person name="Hildebrand F."/>
            <person name="Pallen M.J."/>
        </authorList>
    </citation>
    <scope>NUCLEOTIDE SEQUENCE</scope>
    <source>
        <strain evidence="10">23406</strain>
    </source>
</reference>
<dbReference type="GO" id="GO:0004521">
    <property type="term" value="F:RNA endonuclease activity"/>
    <property type="evidence" value="ECO:0007669"/>
    <property type="project" value="InterPro"/>
</dbReference>
<dbReference type="EC" id="3.1.-.-" evidence="9"/>
<dbReference type="GO" id="GO:0016787">
    <property type="term" value="F:hydrolase activity"/>
    <property type="evidence" value="ECO:0007669"/>
    <property type="project" value="UniProtKB-KW"/>
</dbReference>
<evidence type="ECO:0000256" key="3">
    <source>
        <dbReference type="ARBA" id="ARBA00022722"/>
    </source>
</evidence>
<dbReference type="InterPro" id="IPR021127">
    <property type="entry name" value="CRISPR_associated_Cas2"/>
</dbReference>
<keyword evidence="8 9" id="KW-0051">Antiviral defense</keyword>
<accession>A0A9D1NC94</accession>
<protein>
    <recommendedName>
        <fullName evidence="9">CRISPR-associated endoribonuclease Cas2</fullName>
        <ecNumber evidence="9">3.1.-.-</ecNumber>
    </recommendedName>
</protein>
<dbReference type="HAMAP" id="MF_01471">
    <property type="entry name" value="Cas2"/>
    <property type="match status" value="1"/>
</dbReference>
<dbReference type="Proteomes" id="UP000886891">
    <property type="component" value="Unassembled WGS sequence"/>
</dbReference>
<evidence type="ECO:0000256" key="2">
    <source>
        <dbReference type="ARBA" id="ARBA00009959"/>
    </source>
</evidence>
<evidence type="ECO:0000256" key="9">
    <source>
        <dbReference type="HAMAP-Rule" id="MF_01471"/>
    </source>
</evidence>
<evidence type="ECO:0000313" key="11">
    <source>
        <dbReference type="Proteomes" id="UP000886891"/>
    </source>
</evidence>
<comment type="similarity">
    <text evidence="2 9">Belongs to the CRISPR-associated endoribonuclease Cas2 protein family.</text>
</comment>
<dbReference type="Pfam" id="PF09827">
    <property type="entry name" value="CRISPR_Cas2"/>
    <property type="match status" value="1"/>
</dbReference>
<reference evidence="10" key="1">
    <citation type="submission" date="2020-10" db="EMBL/GenBank/DDBJ databases">
        <authorList>
            <person name="Gilroy R."/>
        </authorList>
    </citation>
    <scope>NUCLEOTIDE SEQUENCE</scope>
    <source>
        <strain evidence="10">23406</strain>
    </source>
</reference>
<dbReference type="GO" id="GO:0051607">
    <property type="term" value="P:defense response to virus"/>
    <property type="evidence" value="ECO:0007669"/>
    <property type="project" value="UniProtKB-UniRule"/>
</dbReference>
<dbReference type="InterPro" id="IPR019199">
    <property type="entry name" value="Virulence_VapD/CRISPR_Cas2"/>
</dbReference>
<evidence type="ECO:0000256" key="7">
    <source>
        <dbReference type="ARBA" id="ARBA00022842"/>
    </source>
</evidence>
<name>A0A9D1NC94_9FIRM</name>
<dbReference type="GO" id="GO:0046872">
    <property type="term" value="F:metal ion binding"/>
    <property type="evidence" value="ECO:0007669"/>
    <property type="project" value="UniProtKB-UniRule"/>
</dbReference>
<comment type="caution">
    <text evidence="10">The sequence shown here is derived from an EMBL/GenBank/DDBJ whole genome shotgun (WGS) entry which is preliminary data.</text>
</comment>